<dbReference type="RefSeq" id="WP_151423343.1">
    <property type="nucleotide sequence ID" value="NZ_WBJX01000002.1"/>
</dbReference>
<comment type="caution">
    <text evidence="1">The sequence shown here is derived from an EMBL/GenBank/DDBJ whole genome shotgun (WGS) entry which is preliminary data.</text>
</comment>
<evidence type="ECO:0000313" key="2">
    <source>
        <dbReference type="Proteomes" id="UP000490386"/>
    </source>
</evidence>
<gene>
    <name evidence="1" type="ORF">F8O03_07610</name>
</gene>
<dbReference type="OrthoDB" id="9797162at2"/>
<dbReference type="Gene3D" id="1.25.40.290">
    <property type="entry name" value="ARM repeat domains"/>
    <property type="match status" value="1"/>
</dbReference>
<organism evidence="1 2">
    <name type="scientific">Pseudoclavibacter terrae</name>
    <dbReference type="NCBI Taxonomy" id="1530195"/>
    <lineage>
        <taxon>Bacteria</taxon>
        <taxon>Bacillati</taxon>
        <taxon>Actinomycetota</taxon>
        <taxon>Actinomycetes</taxon>
        <taxon>Micrococcales</taxon>
        <taxon>Microbacteriaceae</taxon>
        <taxon>Pseudoclavibacter</taxon>
    </lineage>
</organism>
<reference evidence="1 2" key="1">
    <citation type="submission" date="2019-09" db="EMBL/GenBank/DDBJ databases">
        <title>Phylogeny of genus Pseudoclavibacter and closely related genus.</title>
        <authorList>
            <person name="Li Y."/>
        </authorList>
    </citation>
    <scope>NUCLEOTIDE SEQUENCE [LARGE SCALE GENOMIC DNA]</scope>
    <source>
        <strain evidence="1 2">THG-MD12</strain>
    </source>
</reference>
<protein>
    <submittedName>
        <fullName evidence="1">DNA alkylation repair protein</fullName>
    </submittedName>
</protein>
<accession>A0A7J5B2K7</accession>
<dbReference type="Pfam" id="PF08713">
    <property type="entry name" value="DNA_alkylation"/>
    <property type="match status" value="1"/>
</dbReference>
<sequence>MPFADELLGRQQASAMTDLLETAAAVRLTETRSAAQQLDDLPLGARSAHLAASLAVDLPVPYPAFAAIVRRALESPSLTGWMIWPVSVAVSAAAIADGGEEAFDDGMQLLAELTPRLTCEWAVRAMLRARLGRALEIMLAWTRSSDEHVRRLASEGTRPYLPWGTRVAGITRDARLTAPILDALYRDESEYVRRSVANHLNDISRHDAGLVCELATAWLAEGDEHTPRLVRHALRTLVKRGDQQALGILGFVATDVAVDGPTLDRTSITLGEELLICGAIRNTGQEPAKLVVDYIVHHVKADGSRTPKTFKISTTTLAPDETLEIEKRHRIVPITTRRYHPGVHAIELQVNGVRFGFAEFELLPDVVC</sequence>
<dbReference type="Proteomes" id="UP000490386">
    <property type="component" value="Unassembled WGS sequence"/>
</dbReference>
<dbReference type="InterPro" id="IPR014825">
    <property type="entry name" value="DNA_alkylation"/>
</dbReference>
<dbReference type="AlphaFoldDB" id="A0A7J5B2K7"/>
<name>A0A7J5B2K7_9MICO</name>
<keyword evidence="2" id="KW-1185">Reference proteome</keyword>
<evidence type="ECO:0000313" key="1">
    <source>
        <dbReference type="EMBL" id="KAB1638257.1"/>
    </source>
</evidence>
<dbReference type="SUPFAM" id="SSF48371">
    <property type="entry name" value="ARM repeat"/>
    <property type="match status" value="1"/>
</dbReference>
<proteinExistence type="predicted"/>
<dbReference type="EMBL" id="WBJX01000002">
    <property type="protein sequence ID" value="KAB1638257.1"/>
    <property type="molecule type" value="Genomic_DNA"/>
</dbReference>
<dbReference type="InterPro" id="IPR016024">
    <property type="entry name" value="ARM-type_fold"/>
</dbReference>